<gene>
    <name evidence="2" type="ORF">EBM89_16075</name>
</gene>
<evidence type="ECO:0000313" key="3">
    <source>
        <dbReference type="Proteomes" id="UP000269289"/>
    </source>
</evidence>
<organism evidence="2 3">
    <name type="scientific">Cellulomonas triticagri</name>
    <dbReference type="NCBI Taxonomy" id="2483352"/>
    <lineage>
        <taxon>Bacteria</taxon>
        <taxon>Bacillati</taxon>
        <taxon>Actinomycetota</taxon>
        <taxon>Actinomycetes</taxon>
        <taxon>Micrococcales</taxon>
        <taxon>Cellulomonadaceae</taxon>
        <taxon>Cellulomonas</taxon>
    </lineage>
</organism>
<protein>
    <submittedName>
        <fullName evidence="2">Uncharacterized protein</fullName>
    </submittedName>
</protein>
<accession>A0A3M2IXC8</accession>
<name>A0A3M2IXC8_9CELL</name>
<feature type="signal peptide" evidence="1">
    <location>
        <begin position="1"/>
        <end position="31"/>
    </location>
</feature>
<dbReference type="EMBL" id="RFFI01000105">
    <property type="protein sequence ID" value="RMI06567.1"/>
    <property type="molecule type" value="Genomic_DNA"/>
</dbReference>
<dbReference type="RefSeq" id="WP_122150665.1">
    <property type="nucleotide sequence ID" value="NZ_RFFI01000105.1"/>
</dbReference>
<dbReference type="AlphaFoldDB" id="A0A3M2IXC8"/>
<keyword evidence="1" id="KW-0732">Signal</keyword>
<reference evidence="2 3" key="1">
    <citation type="submission" date="2018-10" db="EMBL/GenBank/DDBJ databases">
        <title>Isolation, diversity and antifungal activity of actinobacteria from wheat.</title>
        <authorList>
            <person name="Han C."/>
        </authorList>
    </citation>
    <scope>NUCLEOTIDE SEQUENCE [LARGE SCALE GENOMIC DNA]</scope>
    <source>
        <strain evidence="2 3">NEAU-YY56</strain>
    </source>
</reference>
<evidence type="ECO:0000256" key="1">
    <source>
        <dbReference type="SAM" id="SignalP"/>
    </source>
</evidence>
<keyword evidence="3" id="KW-1185">Reference proteome</keyword>
<evidence type="ECO:0000313" key="2">
    <source>
        <dbReference type="EMBL" id="RMI06567.1"/>
    </source>
</evidence>
<dbReference type="Proteomes" id="UP000269289">
    <property type="component" value="Unassembled WGS sequence"/>
</dbReference>
<proteinExistence type="predicted"/>
<sequence>MTSPRTAPTRPRRLLTGLALGGLLVPLAACSGGGDTEAFCQGGEDATAEMTAAGELANDPQAFADAISAARDGFEDLEAPEEIAADWEVFTTTFGELDDSLQEIDPTDQEAFLAALTEFSEQADSDDLTAASDNLSTFFAENCEA</sequence>
<comment type="caution">
    <text evidence="2">The sequence shown here is derived from an EMBL/GenBank/DDBJ whole genome shotgun (WGS) entry which is preliminary data.</text>
</comment>
<feature type="chain" id="PRO_5039384546" evidence="1">
    <location>
        <begin position="32"/>
        <end position="145"/>
    </location>
</feature>
<dbReference type="OrthoDB" id="4827668at2"/>